<dbReference type="PANTHER" id="PTHR33164">
    <property type="entry name" value="TRANSCRIPTIONAL REGULATOR, MARR FAMILY"/>
    <property type="match status" value="1"/>
</dbReference>
<dbReference type="InterPro" id="IPR036390">
    <property type="entry name" value="WH_DNA-bd_sf"/>
</dbReference>
<dbReference type="PRINTS" id="PR00598">
    <property type="entry name" value="HTHMARR"/>
</dbReference>
<protein>
    <submittedName>
        <fullName evidence="3">MarR family transcriptional regulator</fullName>
    </submittedName>
</protein>
<evidence type="ECO:0000313" key="4">
    <source>
        <dbReference type="Proteomes" id="UP001156398"/>
    </source>
</evidence>
<dbReference type="Gene3D" id="1.10.10.10">
    <property type="entry name" value="Winged helix-like DNA-binding domain superfamily/Winged helix DNA-binding domain"/>
    <property type="match status" value="1"/>
</dbReference>
<dbReference type="GO" id="GO:0006950">
    <property type="term" value="P:response to stress"/>
    <property type="evidence" value="ECO:0007669"/>
    <property type="project" value="TreeGrafter"/>
</dbReference>
<dbReference type="InterPro" id="IPR036388">
    <property type="entry name" value="WH-like_DNA-bd_sf"/>
</dbReference>
<keyword evidence="4" id="KW-1185">Reference proteome</keyword>
<name>A0AA90H1H8_9ACTN</name>
<dbReference type="Pfam" id="PF01047">
    <property type="entry name" value="MarR"/>
    <property type="match status" value="1"/>
</dbReference>
<dbReference type="InterPro" id="IPR039422">
    <property type="entry name" value="MarR/SlyA-like"/>
</dbReference>
<evidence type="ECO:0000313" key="2">
    <source>
        <dbReference type="EMBL" id="MDI5966262.1"/>
    </source>
</evidence>
<accession>A0AA90H1H8</accession>
<evidence type="ECO:0000313" key="3">
    <source>
        <dbReference type="EMBL" id="MDI5971604.1"/>
    </source>
</evidence>
<dbReference type="GO" id="GO:0003700">
    <property type="term" value="F:DNA-binding transcription factor activity"/>
    <property type="evidence" value="ECO:0007669"/>
    <property type="project" value="InterPro"/>
</dbReference>
<organism evidence="3">
    <name type="scientific">Streptantibioticus silvisoli</name>
    <dbReference type="NCBI Taxonomy" id="2705255"/>
    <lineage>
        <taxon>Bacteria</taxon>
        <taxon>Bacillati</taxon>
        <taxon>Actinomycetota</taxon>
        <taxon>Actinomycetes</taxon>
        <taxon>Kitasatosporales</taxon>
        <taxon>Streptomycetaceae</taxon>
        <taxon>Streptantibioticus</taxon>
    </lineage>
</organism>
<dbReference type="EMBL" id="JABXJJ020000024">
    <property type="protein sequence ID" value="MDI5971604.1"/>
    <property type="molecule type" value="Genomic_DNA"/>
</dbReference>
<sequence length="154" mass="16508">MGTDGAAARTDAVETSADLADQLLRLTRRMHRAHRHNLDPLGITPAMSRVMSVVVRSEEPPRMVDLAQQLGVVPRAVTTLVDSLEDGGLARRLPDPASRRVVRVELTDAGQAALQAVREARRCAAEELLAPLGPAQRAQLGALLRALEGPTEQG</sequence>
<dbReference type="PROSITE" id="PS50995">
    <property type="entry name" value="HTH_MARR_2"/>
    <property type="match status" value="1"/>
</dbReference>
<reference evidence="3 4" key="1">
    <citation type="submission" date="2023-05" db="EMBL/GenBank/DDBJ databases">
        <title>Streptantibioticus silvisoli sp. nov., acidotolerant actinomycetes 1 from pine litter.</title>
        <authorList>
            <person name="Swiecimska M."/>
            <person name="Golinska P."/>
            <person name="Sangal V."/>
            <person name="Wachnowicz B."/>
            <person name="Goodfellow M."/>
        </authorList>
    </citation>
    <scope>NUCLEOTIDE SEQUENCE</scope>
    <source>
        <strain evidence="3">SL13</strain>
        <strain evidence="2 4">SL54</strain>
    </source>
</reference>
<dbReference type="RefSeq" id="WP_271323618.1">
    <property type="nucleotide sequence ID" value="NZ_JAAGKO020000048.1"/>
</dbReference>
<feature type="domain" description="HTH marR-type" evidence="1">
    <location>
        <begin position="16"/>
        <end position="149"/>
    </location>
</feature>
<dbReference type="InterPro" id="IPR000835">
    <property type="entry name" value="HTH_MarR-typ"/>
</dbReference>
<dbReference type="SUPFAM" id="SSF46785">
    <property type="entry name" value="Winged helix' DNA-binding domain"/>
    <property type="match status" value="1"/>
</dbReference>
<gene>
    <name evidence="2" type="ORF">POF43_026625</name>
    <name evidence="3" type="ORF">POF50_020090</name>
</gene>
<comment type="caution">
    <text evidence="3">The sequence shown here is derived from an EMBL/GenBank/DDBJ whole genome shotgun (WGS) entry which is preliminary data.</text>
</comment>
<proteinExistence type="predicted"/>
<dbReference type="PANTHER" id="PTHR33164:SF103">
    <property type="entry name" value="REGULATORY PROTEIN MARR"/>
    <property type="match status" value="1"/>
</dbReference>
<dbReference type="EMBL" id="JAAGKO020000048">
    <property type="protein sequence ID" value="MDI5966262.1"/>
    <property type="molecule type" value="Genomic_DNA"/>
</dbReference>
<evidence type="ECO:0000259" key="1">
    <source>
        <dbReference type="PROSITE" id="PS50995"/>
    </source>
</evidence>
<dbReference type="AlphaFoldDB" id="A0AA90H1H8"/>
<dbReference type="Proteomes" id="UP001156398">
    <property type="component" value="Unassembled WGS sequence"/>
</dbReference>
<dbReference type="SMART" id="SM00347">
    <property type="entry name" value="HTH_MARR"/>
    <property type="match status" value="1"/>
</dbReference>